<dbReference type="AlphaFoldDB" id="A0A940N4I2"/>
<dbReference type="InterPro" id="IPR022254">
    <property type="entry name" value="DUF3775"/>
</dbReference>
<feature type="region of interest" description="Disordered" evidence="1">
    <location>
        <begin position="33"/>
        <end position="62"/>
    </location>
</feature>
<name>A0A940N4I2_9PROT</name>
<evidence type="ECO:0000313" key="3">
    <source>
        <dbReference type="Proteomes" id="UP000677537"/>
    </source>
</evidence>
<organism evidence="2 3">
    <name type="scientific">Roseomonas indoligenes</name>
    <dbReference type="NCBI Taxonomy" id="2820811"/>
    <lineage>
        <taxon>Bacteria</taxon>
        <taxon>Pseudomonadati</taxon>
        <taxon>Pseudomonadota</taxon>
        <taxon>Alphaproteobacteria</taxon>
        <taxon>Acetobacterales</taxon>
        <taxon>Roseomonadaceae</taxon>
        <taxon>Roseomonas</taxon>
    </lineage>
</organism>
<sequence>MSDKPPGIPGISPQDDDEVDLGISIQTVANIVDAARASDETEEDELNEDMNDPETDDAAKPDLTGENLETLIGELNEDEQAALIALAWVGRGDYEPDEWSEAIGLARERNETDTAAYLMGMELLGDLLAEGLAAFGIVVEEIER</sequence>
<keyword evidence="3" id="KW-1185">Reference proteome</keyword>
<dbReference type="Proteomes" id="UP000677537">
    <property type="component" value="Unassembled WGS sequence"/>
</dbReference>
<protein>
    <submittedName>
        <fullName evidence="2">DUF3775 domain-containing protein</fullName>
    </submittedName>
</protein>
<reference evidence="2" key="1">
    <citation type="submission" date="2021-03" db="EMBL/GenBank/DDBJ databases">
        <authorList>
            <person name="So Y."/>
        </authorList>
    </citation>
    <scope>NUCLEOTIDE SEQUENCE</scope>
    <source>
        <strain evidence="2">SG15</strain>
    </source>
</reference>
<feature type="compositionally biased region" description="Acidic residues" evidence="1">
    <location>
        <begin position="40"/>
        <end position="56"/>
    </location>
</feature>
<dbReference type="EMBL" id="JAGIZA010000022">
    <property type="protein sequence ID" value="MBP0495826.1"/>
    <property type="molecule type" value="Genomic_DNA"/>
</dbReference>
<accession>A0A940N4I2</accession>
<evidence type="ECO:0000313" key="2">
    <source>
        <dbReference type="EMBL" id="MBP0495826.1"/>
    </source>
</evidence>
<comment type="caution">
    <text evidence="2">The sequence shown here is derived from an EMBL/GenBank/DDBJ whole genome shotgun (WGS) entry which is preliminary data.</text>
</comment>
<feature type="region of interest" description="Disordered" evidence="1">
    <location>
        <begin position="1"/>
        <end position="21"/>
    </location>
</feature>
<evidence type="ECO:0000256" key="1">
    <source>
        <dbReference type="SAM" id="MobiDB-lite"/>
    </source>
</evidence>
<proteinExistence type="predicted"/>
<dbReference type="RefSeq" id="WP_209376622.1">
    <property type="nucleotide sequence ID" value="NZ_JAGIZA010000022.1"/>
</dbReference>
<gene>
    <name evidence="2" type="ORF">J5Y10_23785</name>
</gene>
<dbReference type="Pfam" id="PF12616">
    <property type="entry name" value="DUF3775"/>
    <property type="match status" value="1"/>
</dbReference>